<dbReference type="AlphaFoldDB" id="A0A371EJP8"/>
<dbReference type="EMBL" id="QJKJ01013510">
    <property type="protein sequence ID" value="RDX66280.1"/>
    <property type="molecule type" value="Genomic_DNA"/>
</dbReference>
<evidence type="ECO:0000313" key="2">
    <source>
        <dbReference type="Proteomes" id="UP000257109"/>
    </source>
</evidence>
<accession>A0A371EJP8</accession>
<sequence>MENYNFPNNAGCGPFLDSLHLFTIYLDSMGAYHKSKKDNLISTKYTFLNIGKQGMKQVMKRLGNGIHGEQDFGFHIPCSMMSPKDTITVVGSSIHIFDPRGTRTIVSNKDSKFLVFFWRSLWSRLETKILYSTTYHPYTDE</sequence>
<feature type="non-terminal residue" evidence="1">
    <location>
        <position position="1"/>
    </location>
</feature>
<keyword evidence="2" id="KW-1185">Reference proteome</keyword>
<dbReference type="Proteomes" id="UP000257109">
    <property type="component" value="Unassembled WGS sequence"/>
</dbReference>
<dbReference type="PANTHER" id="PTHR35046">
    <property type="entry name" value="ZINC KNUCKLE (CCHC-TYPE) FAMILY PROTEIN"/>
    <property type="match status" value="1"/>
</dbReference>
<gene>
    <name evidence="1" type="ORF">CR513_54969</name>
</gene>
<protein>
    <submittedName>
        <fullName evidence="1">Uncharacterized protein</fullName>
    </submittedName>
</protein>
<name>A0A371EJP8_MUCPR</name>
<reference evidence="1" key="1">
    <citation type="submission" date="2018-05" db="EMBL/GenBank/DDBJ databases">
        <title>Draft genome of Mucuna pruriens seed.</title>
        <authorList>
            <person name="Nnadi N.E."/>
            <person name="Vos R."/>
            <person name="Hasami M.H."/>
            <person name="Devisetty U.K."/>
            <person name="Aguiy J.C."/>
        </authorList>
    </citation>
    <scope>NUCLEOTIDE SEQUENCE [LARGE SCALE GENOMIC DNA]</scope>
    <source>
        <strain evidence="1">JCA_2017</strain>
    </source>
</reference>
<dbReference type="PANTHER" id="PTHR35046:SF26">
    <property type="entry name" value="RNA-DIRECTED DNA POLYMERASE"/>
    <property type="match status" value="1"/>
</dbReference>
<organism evidence="1 2">
    <name type="scientific">Mucuna pruriens</name>
    <name type="common">Velvet bean</name>
    <name type="synonym">Dolichos pruriens</name>
    <dbReference type="NCBI Taxonomy" id="157652"/>
    <lineage>
        <taxon>Eukaryota</taxon>
        <taxon>Viridiplantae</taxon>
        <taxon>Streptophyta</taxon>
        <taxon>Embryophyta</taxon>
        <taxon>Tracheophyta</taxon>
        <taxon>Spermatophyta</taxon>
        <taxon>Magnoliopsida</taxon>
        <taxon>eudicotyledons</taxon>
        <taxon>Gunneridae</taxon>
        <taxon>Pentapetalae</taxon>
        <taxon>rosids</taxon>
        <taxon>fabids</taxon>
        <taxon>Fabales</taxon>
        <taxon>Fabaceae</taxon>
        <taxon>Papilionoideae</taxon>
        <taxon>50 kb inversion clade</taxon>
        <taxon>NPAAA clade</taxon>
        <taxon>indigoferoid/millettioid clade</taxon>
        <taxon>Phaseoleae</taxon>
        <taxon>Mucuna</taxon>
    </lineage>
</organism>
<proteinExistence type="predicted"/>
<evidence type="ECO:0000313" key="1">
    <source>
        <dbReference type="EMBL" id="RDX66280.1"/>
    </source>
</evidence>
<comment type="caution">
    <text evidence="1">The sequence shown here is derived from an EMBL/GenBank/DDBJ whole genome shotgun (WGS) entry which is preliminary data.</text>
</comment>